<comment type="subcellular location">
    <subcellularLocation>
        <location evidence="1">Cell outer membrane</location>
    </subcellularLocation>
</comment>
<evidence type="ECO:0000256" key="4">
    <source>
        <dbReference type="SAM" id="MobiDB-lite"/>
    </source>
</evidence>
<evidence type="ECO:0000256" key="1">
    <source>
        <dbReference type="ARBA" id="ARBA00004442"/>
    </source>
</evidence>
<proteinExistence type="predicted"/>
<keyword evidence="2" id="KW-0472">Membrane</keyword>
<accession>A0A7H0GVW9</accession>
<dbReference type="Pfam" id="PF07715">
    <property type="entry name" value="Plug"/>
    <property type="match status" value="1"/>
</dbReference>
<keyword evidence="5" id="KW-0732">Signal</keyword>
<feature type="signal peptide" evidence="5">
    <location>
        <begin position="1"/>
        <end position="20"/>
    </location>
</feature>
<evidence type="ECO:0000256" key="5">
    <source>
        <dbReference type="SAM" id="SignalP"/>
    </source>
</evidence>
<dbReference type="Pfam" id="PF14905">
    <property type="entry name" value="OMP_b-brl_3"/>
    <property type="match status" value="1"/>
</dbReference>
<evidence type="ECO:0000256" key="3">
    <source>
        <dbReference type="ARBA" id="ARBA00023237"/>
    </source>
</evidence>
<evidence type="ECO:0000313" key="9">
    <source>
        <dbReference type="Proteomes" id="UP000516093"/>
    </source>
</evidence>
<dbReference type="Proteomes" id="UP000516093">
    <property type="component" value="Chromosome"/>
</dbReference>
<evidence type="ECO:0000313" key="8">
    <source>
        <dbReference type="EMBL" id="QNP52435.1"/>
    </source>
</evidence>
<feature type="region of interest" description="Disordered" evidence="4">
    <location>
        <begin position="819"/>
        <end position="845"/>
    </location>
</feature>
<feature type="chain" id="PRO_5028903302" evidence="5">
    <location>
        <begin position="21"/>
        <end position="845"/>
    </location>
</feature>
<dbReference type="Gene3D" id="2.170.130.10">
    <property type="entry name" value="TonB-dependent receptor, plug domain"/>
    <property type="match status" value="1"/>
</dbReference>
<evidence type="ECO:0000259" key="7">
    <source>
        <dbReference type="Pfam" id="PF14905"/>
    </source>
</evidence>
<dbReference type="InterPro" id="IPR041700">
    <property type="entry name" value="OMP_b-brl_3"/>
</dbReference>
<feature type="domain" description="TonB-dependent receptor plug" evidence="6">
    <location>
        <begin position="165"/>
        <end position="244"/>
    </location>
</feature>
<dbReference type="KEGG" id="hqi:H9L05_01180"/>
<feature type="domain" description="Outer membrane protein beta-barrel" evidence="7">
    <location>
        <begin position="397"/>
        <end position="812"/>
    </location>
</feature>
<protein>
    <submittedName>
        <fullName evidence="8">TonB-dependent receptor</fullName>
    </submittedName>
</protein>
<dbReference type="AlphaFoldDB" id="A0A7H0GVW9"/>
<keyword evidence="8" id="KW-0675">Receptor</keyword>
<dbReference type="PANTHER" id="PTHR40980">
    <property type="entry name" value="PLUG DOMAIN-CONTAINING PROTEIN"/>
    <property type="match status" value="1"/>
</dbReference>
<sequence>MKHTLPLLLAGLGLSFHTFAQTAPASPSTSRPALVTPPAAPRGTAGLSGTVTDSKTGQPVEYATVALLDQTTDKAVDGGICDDKGRFAFSKLAPGTYKVSISFVGYQTKVLDNVRLADGEVNLGGISLAATTQQLGEVKVTGERELVENKVDRIVYNADKDITNSGGTAADVLKKVPLLAVDLDGNVELRGSSNVRVLINNKPSTIVASSVADALRQIPADQIKTVEVITSPSAKYDAEGTGGIINIILKKNDLAGVNGSVNVSAGTRSSNLNTSLNARKGKVGVNANLGSFGFYNRGRGETFRRDFEGTTTIATLTQLSTNRTLGGGLYGQVGADYDLTPKDAFNISARGNLFRFNAPRTLSSEYITSAGPDIYSRDIEVDNQNRNLDLNFGYTKTLAKPRQEFSVLALYSVNKGLNEYDLDQFRPELIEPDYREQSFNDSRNREATFQADLVQPIDSTSTLEIGAKSILRQVNTDYQIEADSVDGRGFLLLPDRTNQFRYNQDVYSGYGTYGFSLQKVYSFKVGARVEHTRIGGDFFSNDTEISQQYTNFIPSVVASRDFGKDKSQKLKVSYTRRVQRPNIYFLNPYLNTSDPRIFSSGNPNLDAELTDSYELGYSTYIKKSNLNFSLYSRRTNNAIESVSSLEPLKRFITTDTTGAQVIYTTFQNVARNATYGMSVFGSTKLTEKWTVNGNVNTYYVTLKSSSLNTSNSGLMYNANISSSYQFDKGYSAQFSGFLNSPRVQLQGRTSAYQYYSIAAKKELFKKKGSISLGLDNPFNRTIRFRNELDAARFTSRSNNYVYNRGVRVSFNYQFGKMDNRASRPKKSIRNDDQKSGGDGQGQGQQ</sequence>
<dbReference type="InterPro" id="IPR008969">
    <property type="entry name" value="CarboxyPept-like_regulatory"/>
</dbReference>
<dbReference type="RefSeq" id="WP_187732691.1">
    <property type="nucleotide sequence ID" value="NZ_BMFN01000002.1"/>
</dbReference>
<dbReference type="PANTHER" id="PTHR40980:SF4">
    <property type="entry name" value="TONB-DEPENDENT RECEPTOR-LIKE BETA-BARREL DOMAIN-CONTAINING PROTEIN"/>
    <property type="match status" value="1"/>
</dbReference>
<dbReference type="GO" id="GO:0009279">
    <property type="term" value="C:cell outer membrane"/>
    <property type="evidence" value="ECO:0007669"/>
    <property type="project" value="UniProtKB-SubCell"/>
</dbReference>
<gene>
    <name evidence="8" type="ORF">H9L05_01180</name>
</gene>
<keyword evidence="3" id="KW-0998">Cell outer membrane</keyword>
<dbReference type="SUPFAM" id="SSF56935">
    <property type="entry name" value="Porins"/>
    <property type="match status" value="1"/>
</dbReference>
<dbReference type="SUPFAM" id="SSF49464">
    <property type="entry name" value="Carboxypeptidase regulatory domain-like"/>
    <property type="match status" value="1"/>
</dbReference>
<dbReference type="InterPro" id="IPR037066">
    <property type="entry name" value="Plug_dom_sf"/>
</dbReference>
<feature type="region of interest" description="Disordered" evidence="4">
    <location>
        <begin position="23"/>
        <end position="53"/>
    </location>
</feature>
<dbReference type="Gene3D" id="2.40.170.20">
    <property type="entry name" value="TonB-dependent receptor, beta-barrel domain"/>
    <property type="match status" value="1"/>
</dbReference>
<keyword evidence="9" id="KW-1185">Reference proteome</keyword>
<organism evidence="8 9">
    <name type="scientific">Hymenobacter qilianensis</name>
    <dbReference type="NCBI Taxonomy" id="1385715"/>
    <lineage>
        <taxon>Bacteria</taxon>
        <taxon>Pseudomonadati</taxon>
        <taxon>Bacteroidota</taxon>
        <taxon>Cytophagia</taxon>
        <taxon>Cytophagales</taxon>
        <taxon>Hymenobacteraceae</taxon>
        <taxon>Hymenobacter</taxon>
    </lineage>
</organism>
<dbReference type="Pfam" id="PF13620">
    <property type="entry name" value="CarboxypepD_reg"/>
    <property type="match status" value="1"/>
</dbReference>
<evidence type="ECO:0000256" key="2">
    <source>
        <dbReference type="ARBA" id="ARBA00023136"/>
    </source>
</evidence>
<dbReference type="InterPro" id="IPR036942">
    <property type="entry name" value="Beta-barrel_TonB_sf"/>
</dbReference>
<reference evidence="8 9" key="1">
    <citation type="submission" date="2020-08" db="EMBL/GenBank/DDBJ databases">
        <title>Genome sequence of Hymenobacter qilianensis JCM 19763T.</title>
        <authorList>
            <person name="Hyun D.-W."/>
            <person name="Bae J.-W."/>
        </authorList>
    </citation>
    <scope>NUCLEOTIDE SEQUENCE [LARGE SCALE GENOMIC DNA]</scope>
    <source>
        <strain evidence="8 9">JCM 19763</strain>
    </source>
</reference>
<feature type="compositionally biased region" description="Gly residues" evidence="4">
    <location>
        <begin position="836"/>
        <end position="845"/>
    </location>
</feature>
<name>A0A7H0GVW9_9BACT</name>
<dbReference type="InterPro" id="IPR012910">
    <property type="entry name" value="Plug_dom"/>
</dbReference>
<dbReference type="EMBL" id="CP060784">
    <property type="protein sequence ID" value="QNP52435.1"/>
    <property type="molecule type" value="Genomic_DNA"/>
</dbReference>
<evidence type="ECO:0000259" key="6">
    <source>
        <dbReference type="Pfam" id="PF07715"/>
    </source>
</evidence>
<dbReference type="Gene3D" id="2.60.40.1120">
    <property type="entry name" value="Carboxypeptidase-like, regulatory domain"/>
    <property type="match status" value="1"/>
</dbReference>